<dbReference type="EMBL" id="GEDG01019721">
    <property type="protein sequence ID" value="JAP19704.1"/>
    <property type="molecule type" value="Transcribed_RNA"/>
</dbReference>
<reference evidence="1" key="1">
    <citation type="submission" date="2015-12" db="EMBL/GenBank/DDBJ databases">
        <title>Gene expression during late stages of embryo sac development: a critical building block for successful pollen-pistil interactions.</title>
        <authorList>
            <person name="Liu Y."/>
            <person name="Joly V."/>
            <person name="Sabar M."/>
            <person name="Matton D.P."/>
        </authorList>
    </citation>
    <scope>NUCLEOTIDE SEQUENCE</scope>
</reference>
<protein>
    <submittedName>
        <fullName evidence="1">Putative ovule protein</fullName>
    </submittedName>
</protein>
<proteinExistence type="predicted"/>
<name>A0A0V0HHR5_SOLCH</name>
<evidence type="ECO:0000313" key="1">
    <source>
        <dbReference type="EMBL" id="JAP19704.1"/>
    </source>
</evidence>
<sequence length="65" mass="7646">MQLNFDLKALHTMHMRNHEVGFIPVLNACKRIFKHHKSTNERYQKNLLFTIDSVLSIISNIFTCS</sequence>
<organism evidence="1">
    <name type="scientific">Solanum chacoense</name>
    <name type="common">Chaco potato</name>
    <dbReference type="NCBI Taxonomy" id="4108"/>
    <lineage>
        <taxon>Eukaryota</taxon>
        <taxon>Viridiplantae</taxon>
        <taxon>Streptophyta</taxon>
        <taxon>Embryophyta</taxon>
        <taxon>Tracheophyta</taxon>
        <taxon>Spermatophyta</taxon>
        <taxon>Magnoliopsida</taxon>
        <taxon>eudicotyledons</taxon>
        <taxon>Gunneridae</taxon>
        <taxon>Pentapetalae</taxon>
        <taxon>asterids</taxon>
        <taxon>lamiids</taxon>
        <taxon>Solanales</taxon>
        <taxon>Solanaceae</taxon>
        <taxon>Solanoideae</taxon>
        <taxon>Solaneae</taxon>
        <taxon>Solanum</taxon>
    </lineage>
</organism>
<dbReference type="AlphaFoldDB" id="A0A0V0HHR5"/>
<accession>A0A0V0HHR5</accession>